<dbReference type="EMBL" id="AMPO01000003">
    <property type="protein sequence ID" value="EKF86169.1"/>
    <property type="molecule type" value="Genomic_DNA"/>
</dbReference>
<sequence>MHGEMKYGYMHGGMKGHHMHDEMRKDWIKKSFMMKEIMEHLSPEDKKKLATMKLDMKISMAEKKLEMLEDRKKIVAKKLDMKTDMAKQEIEMLKTLRDMLKSEK</sequence>
<keyword evidence="3" id="KW-1185">Reference proteome</keyword>
<proteinExistence type="predicted"/>
<keyword evidence="1" id="KW-0175">Coiled coil</keyword>
<dbReference type="RefSeq" id="WP_004030112.1">
    <property type="nucleotide sequence ID" value="NZ_AMPO01000003.1"/>
</dbReference>
<evidence type="ECO:0000313" key="3">
    <source>
        <dbReference type="Proteomes" id="UP000007360"/>
    </source>
</evidence>
<gene>
    <name evidence="2" type="ORF">A994_04415</name>
</gene>
<organism evidence="2 3">
    <name type="scientific">Methanobacterium formicicum (strain DSM 3637 / PP1)</name>
    <dbReference type="NCBI Taxonomy" id="1204725"/>
    <lineage>
        <taxon>Archaea</taxon>
        <taxon>Methanobacteriati</taxon>
        <taxon>Methanobacteriota</taxon>
        <taxon>Methanomada group</taxon>
        <taxon>Methanobacteria</taxon>
        <taxon>Methanobacteriales</taxon>
        <taxon>Methanobacteriaceae</taxon>
        <taxon>Methanobacterium</taxon>
    </lineage>
</organism>
<dbReference type="Proteomes" id="UP000007360">
    <property type="component" value="Unassembled WGS sequence"/>
</dbReference>
<accession>K2RCV7</accession>
<reference evidence="2 3" key="1">
    <citation type="journal article" date="2012" name="J. Bacteriol.">
        <title>Draft genome sequence of Methanobacterium formicicum DSM 3637, an archaebacterium isolated from the methane producer amoeba Pelomyxa palustris.</title>
        <authorList>
            <person name="Gutierrez G."/>
        </authorList>
    </citation>
    <scope>NUCLEOTIDE SEQUENCE [LARGE SCALE GENOMIC DNA]</scope>
    <source>
        <strain evidence="3">DSM 3637 / PP1</strain>
    </source>
</reference>
<feature type="coiled-coil region" evidence="1">
    <location>
        <begin position="51"/>
        <end position="78"/>
    </location>
</feature>
<name>K2RCV7_METFP</name>
<protein>
    <submittedName>
        <fullName evidence="2">Uncharacterized protein</fullName>
    </submittedName>
</protein>
<evidence type="ECO:0000313" key="2">
    <source>
        <dbReference type="EMBL" id="EKF86169.1"/>
    </source>
</evidence>
<evidence type="ECO:0000256" key="1">
    <source>
        <dbReference type="SAM" id="Coils"/>
    </source>
</evidence>
<dbReference type="AlphaFoldDB" id="K2RCV7"/>
<dbReference type="PATRIC" id="fig|1204725.3.peg.885"/>
<comment type="caution">
    <text evidence="2">The sequence shown here is derived from an EMBL/GenBank/DDBJ whole genome shotgun (WGS) entry which is preliminary data.</text>
</comment>